<sequence>MQSASRLPLTSVRKPAKSEFPEYLYEVSVKYNQARYATSTSIQQARTRATAADSAEAERPNRVARRGAGATNAVRRLS</sequence>
<dbReference type="AlphaFoldDB" id="A0A8S0YZC7"/>
<comment type="caution">
    <text evidence="2">The sequence shown here is derived from an EMBL/GenBank/DDBJ whole genome shotgun (WGS) entry which is preliminary data.</text>
</comment>
<proteinExistence type="predicted"/>
<organism evidence="2 3">
    <name type="scientific">Arctia plantaginis</name>
    <name type="common">Wood tiger moth</name>
    <name type="synonym">Phalaena plantaginis</name>
    <dbReference type="NCBI Taxonomy" id="874455"/>
    <lineage>
        <taxon>Eukaryota</taxon>
        <taxon>Metazoa</taxon>
        <taxon>Ecdysozoa</taxon>
        <taxon>Arthropoda</taxon>
        <taxon>Hexapoda</taxon>
        <taxon>Insecta</taxon>
        <taxon>Pterygota</taxon>
        <taxon>Neoptera</taxon>
        <taxon>Endopterygota</taxon>
        <taxon>Lepidoptera</taxon>
        <taxon>Glossata</taxon>
        <taxon>Ditrysia</taxon>
        <taxon>Noctuoidea</taxon>
        <taxon>Erebidae</taxon>
        <taxon>Arctiinae</taxon>
        <taxon>Arctia</taxon>
    </lineage>
</organism>
<protein>
    <submittedName>
        <fullName evidence="2">Uncharacterized protein</fullName>
    </submittedName>
</protein>
<gene>
    <name evidence="2" type="ORF">APLA_LOCUS2200</name>
</gene>
<evidence type="ECO:0000313" key="2">
    <source>
        <dbReference type="EMBL" id="CAB3225409.1"/>
    </source>
</evidence>
<accession>A0A8S0YZC7</accession>
<name>A0A8S0YZC7_ARCPL</name>
<feature type="region of interest" description="Disordered" evidence="1">
    <location>
        <begin position="50"/>
        <end position="78"/>
    </location>
</feature>
<reference evidence="2 3" key="1">
    <citation type="submission" date="2020-04" db="EMBL/GenBank/DDBJ databases">
        <authorList>
            <person name="Wallbank WR R."/>
            <person name="Pardo Diaz C."/>
            <person name="Kozak K."/>
            <person name="Martin S."/>
            <person name="Jiggins C."/>
            <person name="Moest M."/>
            <person name="Warren A I."/>
            <person name="Byers J.R.P. K."/>
            <person name="Montejo-Kovacevich G."/>
            <person name="Yen C E."/>
        </authorList>
    </citation>
    <scope>NUCLEOTIDE SEQUENCE [LARGE SCALE GENOMIC DNA]</scope>
</reference>
<evidence type="ECO:0000313" key="3">
    <source>
        <dbReference type="Proteomes" id="UP000494256"/>
    </source>
</evidence>
<dbReference type="OrthoDB" id="7479953at2759"/>
<dbReference type="Proteomes" id="UP000494256">
    <property type="component" value="Unassembled WGS sequence"/>
</dbReference>
<evidence type="ECO:0000256" key="1">
    <source>
        <dbReference type="SAM" id="MobiDB-lite"/>
    </source>
</evidence>
<dbReference type="EMBL" id="CADEBD010000226">
    <property type="protein sequence ID" value="CAB3225409.1"/>
    <property type="molecule type" value="Genomic_DNA"/>
</dbReference>